<dbReference type="InterPro" id="IPR036291">
    <property type="entry name" value="NAD(P)-bd_dom_sf"/>
</dbReference>
<dbReference type="InterPro" id="IPR037108">
    <property type="entry name" value="TM1727-like_C_sf"/>
</dbReference>
<dbReference type="SUPFAM" id="SSF51735">
    <property type="entry name" value="NAD(P)-binding Rossmann-fold domains"/>
    <property type="match status" value="1"/>
</dbReference>
<dbReference type="Gene3D" id="1.10.1040.20">
    <property type="entry name" value="ProC-like, C-terminal domain"/>
    <property type="match status" value="1"/>
</dbReference>
<dbReference type="Pfam" id="PF03807">
    <property type="entry name" value="F420_oxidored"/>
    <property type="match status" value="1"/>
</dbReference>
<dbReference type="RefSeq" id="WP_055184476.1">
    <property type="nucleotide sequence ID" value="NZ_CABHIH010000001.1"/>
</dbReference>
<dbReference type="PANTHER" id="PTHR40459">
    <property type="entry name" value="CONSERVED HYPOTHETICAL ALANINE AND LEUCINE RICH PROTEIN"/>
    <property type="match status" value="1"/>
</dbReference>
<dbReference type="SUPFAM" id="SSF48179">
    <property type="entry name" value="6-phosphogluconate dehydrogenase C-terminal domain-like"/>
    <property type="match status" value="1"/>
</dbReference>
<organism evidence="3 4">
    <name type="scientific">Clostridium paraputrificum</name>
    <dbReference type="NCBI Taxonomy" id="29363"/>
    <lineage>
        <taxon>Bacteria</taxon>
        <taxon>Bacillati</taxon>
        <taxon>Bacillota</taxon>
        <taxon>Clostridia</taxon>
        <taxon>Eubacteriales</taxon>
        <taxon>Clostridiaceae</taxon>
        <taxon>Clostridium</taxon>
    </lineage>
</organism>
<dbReference type="Pfam" id="PF10728">
    <property type="entry name" value="DUF2520"/>
    <property type="match status" value="1"/>
</dbReference>
<dbReference type="InterPro" id="IPR018931">
    <property type="entry name" value="DUF2520"/>
</dbReference>
<evidence type="ECO:0000259" key="1">
    <source>
        <dbReference type="Pfam" id="PF03807"/>
    </source>
</evidence>
<evidence type="ECO:0008006" key="5">
    <source>
        <dbReference type="Google" id="ProtNLM"/>
    </source>
</evidence>
<evidence type="ECO:0000259" key="2">
    <source>
        <dbReference type="Pfam" id="PF10728"/>
    </source>
</evidence>
<dbReference type="PANTHER" id="PTHR40459:SF1">
    <property type="entry name" value="CONSERVED HYPOTHETICAL ALANINE AND LEUCINE RICH PROTEIN"/>
    <property type="match status" value="1"/>
</dbReference>
<dbReference type="Proteomes" id="UP000092714">
    <property type="component" value="Unassembled WGS sequence"/>
</dbReference>
<evidence type="ECO:0000313" key="4">
    <source>
        <dbReference type="Proteomes" id="UP000092714"/>
    </source>
</evidence>
<dbReference type="AlphaFoldDB" id="A0A1B8RR70"/>
<dbReference type="EMBL" id="MAPZ01000016">
    <property type="protein sequence ID" value="OBY11323.1"/>
    <property type="molecule type" value="Genomic_DNA"/>
</dbReference>
<dbReference type="InterPro" id="IPR008927">
    <property type="entry name" value="6-PGluconate_DH-like_C_sf"/>
</dbReference>
<sequence length="280" mass="31281">MKIGFIGAGKVGFALGKYLSENNINLVGYYSKNINSAIEAAKFTNSKYFTSIKDIIKECDTIIITTPDGVIEEVWNSIKKLYINEKIICHCSGSLSSSIFSEIDNYSSYGYSIHPIFAFSDKYNSHKNLKSAFITIEGAEKYLNNIKELFSSLGNTVKVISKENKYKYHCASVMVSNHIIALINNSVSLLKECNFTDIEAIEALYPLIKNNIENVYTKGVKEALTGPIERGDVTTIKGHLDVLDGDVKAIYTLLSRSLLNIAKEKNAYRSYEKIELMIGE</sequence>
<feature type="domain" description="DUF2520" evidence="2">
    <location>
        <begin position="133"/>
        <end position="257"/>
    </location>
</feature>
<dbReference type="Gene3D" id="3.40.50.720">
    <property type="entry name" value="NAD(P)-binding Rossmann-like Domain"/>
    <property type="match status" value="1"/>
</dbReference>
<protein>
    <recommendedName>
        <fullName evidence="5">DUF2520 domain-containing protein</fullName>
    </recommendedName>
</protein>
<proteinExistence type="predicted"/>
<dbReference type="eggNOG" id="COG5495">
    <property type="taxonomic scope" value="Bacteria"/>
</dbReference>
<reference evidence="3 4" key="1">
    <citation type="submission" date="2016-06" db="EMBL/GenBank/DDBJ databases">
        <authorList>
            <person name="Kjaerup R.B."/>
            <person name="Dalgaard T.S."/>
            <person name="Juul-Madsen H.R."/>
        </authorList>
    </citation>
    <scope>NUCLEOTIDE SEQUENCE [LARGE SCALE GENOMIC DNA]</scope>
    <source>
        <strain evidence="3 4">373-A1</strain>
    </source>
</reference>
<comment type="caution">
    <text evidence="3">The sequence shown here is derived from an EMBL/GenBank/DDBJ whole genome shotgun (WGS) entry which is preliminary data.</text>
</comment>
<gene>
    <name evidence="3" type="ORF">CP373A1_07365</name>
</gene>
<feature type="domain" description="Pyrroline-5-carboxylate reductase catalytic N-terminal" evidence="1">
    <location>
        <begin position="2"/>
        <end position="88"/>
    </location>
</feature>
<evidence type="ECO:0000313" key="3">
    <source>
        <dbReference type="EMBL" id="OBY11323.1"/>
    </source>
</evidence>
<accession>A0A1B8RR70</accession>
<dbReference type="InterPro" id="IPR028939">
    <property type="entry name" value="P5C_Rdtase_cat_N"/>
</dbReference>
<keyword evidence="4" id="KW-1185">Reference proteome</keyword>
<name>A0A1B8RR70_9CLOT</name>